<name>A0A9J5XN09_SOLCO</name>
<feature type="compositionally biased region" description="Polar residues" evidence="5">
    <location>
        <begin position="831"/>
        <end position="844"/>
    </location>
</feature>
<evidence type="ECO:0000256" key="1">
    <source>
        <dbReference type="ARBA" id="ARBA00022723"/>
    </source>
</evidence>
<dbReference type="PROSITE" id="PS50966">
    <property type="entry name" value="ZF_SWIM"/>
    <property type="match status" value="1"/>
</dbReference>
<feature type="compositionally biased region" description="Low complexity" evidence="5">
    <location>
        <begin position="730"/>
        <end position="741"/>
    </location>
</feature>
<evidence type="ECO:0000256" key="3">
    <source>
        <dbReference type="ARBA" id="ARBA00022833"/>
    </source>
</evidence>
<feature type="region of interest" description="Disordered" evidence="5">
    <location>
        <begin position="826"/>
        <end position="855"/>
    </location>
</feature>
<organism evidence="7 8">
    <name type="scientific">Solanum commersonii</name>
    <name type="common">Commerson's wild potato</name>
    <name type="synonym">Commerson's nightshade</name>
    <dbReference type="NCBI Taxonomy" id="4109"/>
    <lineage>
        <taxon>Eukaryota</taxon>
        <taxon>Viridiplantae</taxon>
        <taxon>Streptophyta</taxon>
        <taxon>Embryophyta</taxon>
        <taxon>Tracheophyta</taxon>
        <taxon>Spermatophyta</taxon>
        <taxon>Magnoliopsida</taxon>
        <taxon>eudicotyledons</taxon>
        <taxon>Gunneridae</taxon>
        <taxon>Pentapetalae</taxon>
        <taxon>asterids</taxon>
        <taxon>lamiids</taxon>
        <taxon>Solanales</taxon>
        <taxon>Solanaceae</taxon>
        <taxon>Solanoideae</taxon>
        <taxon>Solaneae</taxon>
        <taxon>Solanum</taxon>
    </lineage>
</organism>
<evidence type="ECO:0000313" key="8">
    <source>
        <dbReference type="Proteomes" id="UP000824120"/>
    </source>
</evidence>
<evidence type="ECO:0000313" key="7">
    <source>
        <dbReference type="EMBL" id="KAG5589617.1"/>
    </source>
</evidence>
<keyword evidence="1" id="KW-0479">Metal-binding</keyword>
<evidence type="ECO:0000256" key="5">
    <source>
        <dbReference type="SAM" id="MobiDB-lite"/>
    </source>
</evidence>
<dbReference type="AlphaFoldDB" id="A0A9J5XN09"/>
<evidence type="ECO:0000256" key="2">
    <source>
        <dbReference type="ARBA" id="ARBA00022771"/>
    </source>
</evidence>
<dbReference type="SMART" id="SM00384">
    <property type="entry name" value="AT_hook"/>
    <property type="match status" value="5"/>
</dbReference>
<feature type="domain" description="SWIM-type" evidence="6">
    <location>
        <begin position="531"/>
        <end position="565"/>
    </location>
</feature>
<proteinExistence type="predicted"/>
<dbReference type="PANTHER" id="PTHR31973">
    <property type="entry name" value="POLYPROTEIN, PUTATIVE-RELATED"/>
    <property type="match status" value="1"/>
</dbReference>
<dbReference type="Proteomes" id="UP000824120">
    <property type="component" value="Chromosome 8"/>
</dbReference>
<keyword evidence="2 4" id="KW-0863">Zinc-finger</keyword>
<dbReference type="Pfam" id="PF04434">
    <property type="entry name" value="SWIM"/>
    <property type="match status" value="1"/>
</dbReference>
<evidence type="ECO:0000256" key="4">
    <source>
        <dbReference type="PROSITE-ProRule" id="PRU00325"/>
    </source>
</evidence>
<feature type="compositionally biased region" description="Polar residues" evidence="5">
    <location>
        <begin position="933"/>
        <end position="943"/>
    </location>
</feature>
<dbReference type="PRINTS" id="PR00929">
    <property type="entry name" value="ATHOOK"/>
</dbReference>
<comment type="caution">
    <text evidence="7">The sequence shown here is derived from an EMBL/GenBank/DDBJ whole genome shotgun (WGS) entry which is preliminary data.</text>
</comment>
<dbReference type="InterPro" id="IPR007527">
    <property type="entry name" value="Znf_SWIM"/>
</dbReference>
<dbReference type="GO" id="GO:0008270">
    <property type="term" value="F:zinc ion binding"/>
    <property type="evidence" value="ECO:0007669"/>
    <property type="project" value="UniProtKB-KW"/>
</dbReference>
<gene>
    <name evidence="7" type="ORF">H5410_040131</name>
</gene>
<feature type="compositionally biased region" description="Basic and acidic residues" evidence="5">
    <location>
        <begin position="742"/>
        <end position="752"/>
    </location>
</feature>
<feature type="region of interest" description="Disordered" evidence="5">
    <location>
        <begin position="593"/>
        <end position="615"/>
    </location>
</feature>
<evidence type="ECO:0000259" key="6">
    <source>
        <dbReference type="PROSITE" id="PS50966"/>
    </source>
</evidence>
<keyword evidence="3" id="KW-0862">Zinc</keyword>
<dbReference type="SMART" id="SM00575">
    <property type="entry name" value="ZnF_PMZ"/>
    <property type="match status" value="1"/>
</dbReference>
<keyword evidence="8" id="KW-1185">Reference proteome</keyword>
<feature type="region of interest" description="Disordered" evidence="5">
    <location>
        <begin position="769"/>
        <end position="805"/>
    </location>
</feature>
<dbReference type="GO" id="GO:0003677">
    <property type="term" value="F:DNA binding"/>
    <property type="evidence" value="ECO:0007669"/>
    <property type="project" value="InterPro"/>
</dbReference>
<accession>A0A9J5XN09</accession>
<feature type="region of interest" description="Disordered" evidence="5">
    <location>
        <begin position="164"/>
        <end position="211"/>
    </location>
</feature>
<dbReference type="EMBL" id="JACXVP010000008">
    <property type="protein sequence ID" value="KAG5589617.1"/>
    <property type="molecule type" value="Genomic_DNA"/>
</dbReference>
<feature type="region of interest" description="Disordered" evidence="5">
    <location>
        <begin position="920"/>
        <end position="943"/>
    </location>
</feature>
<reference evidence="7 8" key="1">
    <citation type="submission" date="2020-09" db="EMBL/GenBank/DDBJ databases">
        <title>De no assembly of potato wild relative species, Solanum commersonii.</title>
        <authorList>
            <person name="Cho K."/>
        </authorList>
    </citation>
    <scope>NUCLEOTIDE SEQUENCE [LARGE SCALE GENOMIC DNA]</scope>
    <source>
        <strain evidence="7">LZ3.2</strain>
        <tissue evidence="7">Leaf</tissue>
    </source>
</reference>
<dbReference type="InterPro" id="IPR006564">
    <property type="entry name" value="Znf_PMZ"/>
</dbReference>
<dbReference type="OrthoDB" id="1939383at2759"/>
<sequence>MSQKSNNASTRPKIITQIQQNSQNSDLSIRTPNVDQNFQIQPFDPLTISLQPRLLGFLKLPGMSGFVEVTLIWYHGGVLDVSSRNPVYVGEIQSDRDIFELCQDFQNGDTIEVYVCHMVDQMDGPIVFLEYTGSNEESLGTFNKETKGGVEEGGQGVHFTKSTTEPAAFTELPTTGTTSSSQPASQPTNTETFGELESEYSIENSSESDREDLFNKGEAEYDSDVHEECINLRAERRTYQRRKRRERLPNDPEEIHVGKVGPDLGFDETNVVDKSLKGNVVGDEPVYCSSDAFSVKTNTNDEIGPRSTSRRVIFDKFAEKVGVQLEKYINKPKKVSLRCREGCPWMLYASLDKSSDDFIIKTYIHKHKCVKTTRNCMCNARFLGKHYWDRIVEQPNIRIFKFQELIRKEMKIHVGKTTAKRARGKILKGIMGDHVLEFGRILDYRNEMLRTNPESTCVLKIDDSEGSGRMKSFLGGCRKCIVLDGCFLKGVTKGQLLCVVAKDDNNQIRVEYGNNIEFNGEKRFEIHDGPYQHTVDIRSKACTCRAWMLKGIPCPHAIAAIYYKKWEPIDFVDSCYITNMKMWPESINPHVQPPVVKSMPGRPGKVKRREVGETKTCGKLSRKGVYMTCSICHGKNHNKRGCPLKDHAGPSKAKGRPRKAKTTVVSETPPRGRGRPRKETTTTEAPPIGRGKPRKETTTSEAPPRGRGRPRNETTTTEAPPRGRGRPIKETTTTEAPPRATESGKKAHLQEAGEGEKMQHLLLKHLLEPLEGGGKTTSTYEVDQEPARGRGRPRKTPTNGMTIPMPRRTSFAEWFENPTSYQLPVAPTPHVASQSSARNSNAPTSYDAPVEPPAKKPKTVGMGVFVAEDRFTVYNHGLTSSRIIHTGSRKPIRLVDVIGDLGYKPRTGVRWKGKTAVTTGQLEEMRVNKRKNSSSSQPKKAWK</sequence>
<dbReference type="PANTHER" id="PTHR31973:SF197">
    <property type="entry name" value="SWIM-TYPE DOMAIN-CONTAINING PROTEIN"/>
    <property type="match status" value="1"/>
</dbReference>
<protein>
    <recommendedName>
        <fullName evidence="6">SWIM-type domain-containing protein</fullName>
    </recommendedName>
</protein>
<dbReference type="InterPro" id="IPR017956">
    <property type="entry name" value="AT_hook_DNA-bd_motif"/>
</dbReference>
<feature type="region of interest" description="Disordered" evidence="5">
    <location>
        <begin position="638"/>
        <end position="752"/>
    </location>
</feature>
<feature type="compositionally biased region" description="Low complexity" evidence="5">
    <location>
        <begin position="173"/>
        <end position="190"/>
    </location>
</feature>